<dbReference type="HAMAP" id="MF_01810">
    <property type="entry name" value="YidC_type1"/>
    <property type="match status" value="1"/>
</dbReference>
<dbReference type="CDD" id="cd19961">
    <property type="entry name" value="EcYidC-like_peri"/>
    <property type="match status" value="1"/>
</dbReference>
<keyword evidence="10 13" id="KW-0143">Chaperone</keyword>
<feature type="transmembrane region" description="Helical" evidence="13">
    <location>
        <begin position="12"/>
        <end position="31"/>
    </location>
</feature>
<evidence type="ECO:0000256" key="9">
    <source>
        <dbReference type="ARBA" id="ARBA00023136"/>
    </source>
</evidence>
<evidence type="ECO:0000256" key="12">
    <source>
        <dbReference type="ARBA" id="ARBA00033342"/>
    </source>
</evidence>
<reference evidence="17 18" key="1">
    <citation type="submission" date="2017-06" db="EMBL/GenBank/DDBJ databases">
        <title>Novel microbial phyla capable of carbon fixation and sulfur reduction in deep-sea sediments.</title>
        <authorList>
            <person name="Huang J."/>
            <person name="Baker B."/>
            <person name="Wang Y."/>
        </authorList>
    </citation>
    <scope>NUCLEOTIDE SEQUENCE [LARGE SCALE GENOMIC DNA]</scope>
    <source>
        <strain evidence="17">B3_TA06</strain>
    </source>
</reference>
<evidence type="ECO:0000256" key="1">
    <source>
        <dbReference type="ARBA" id="ARBA00004429"/>
    </source>
</evidence>
<feature type="transmembrane region" description="Helical" evidence="13">
    <location>
        <begin position="494"/>
        <end position="513"/>
    </location>
</feature>
<evidence type="ECO:0000256" key="14">
    <source>
        <dbReference type="SAM" id="MobiDB-lite"/>
    </source>
</evidence>
<dbReference type="GO" id="GO:0051205">
    <property type="term" value="P:protein insertion into membrane"/>
    <property type="evidence" value="ECO:0007669"/>
    <property type="project" value="TreeGrafter"/>
</dbReference>
<evidence type="ECO:0000256" key="13">
    <source>
        <dbReference type="HAMAP-Rule" id="MF_01810"/>
    </source>
</evidence>
<dbReference type="NCBIfam" id="TIGR03592">
    <property type="entry name" value="yidC_oxa1_cterm"/>
    <property type="match status" value="1"/>
</dbReference>
<keyword evidence="7 13" id="KW-0653">Protein transport</keyword>
<dbReference type="CDD" id="cd20070">
    <property type="entry name" value="5TM_YidC_Alb3"/>
    <property type="match status" value="1"/>
</dbReference>
<evidence type="ECO:0000256" key="11">
    <source>
        <dbReference type="ARBA" id="ARBA00033245"/>
    </source>
</evidence>
<dbReference type="InterPro" id="IPR028053">
    <property type="entry name" value="Membr_insert_YidC_N"/>
</dbReference>
<evidence type="ECO:0000259" key="16">
    <source>
        <dbReference type="Pfam" id="PF14849"/>
    </source>
</evidence>
<evidence type="ECO:0000259" key="15">
    <source>
        <dbReference type="Pfam" id="PF02096"/>
    </source>
</evidence>
<evidence type="ECO:0000256" key="10">
    <source>
        <dbReference type="ARBA" id="ARBA00023186"/>
    </source>
</evidence>
<evidence type="ECO:0000256" key="2">
    <source>
        <dbReference type="ARBA" id="ARBA00010527"/>
    </source>
</evidence>
<keyword evidence="6 13" id="KW-0812">Transmembrane</keyword>
<dbReference type="Pfam" id="PF02096">
    <property type="entry name" value="60KD_IMP"/>
    <property type="match status" value="1"/>
</dbReference>
<evidence type="ECO:0000256" key="4">
    <source>
        <dbReference type="ARBA" id="ARBA00022448"/>
    </source>
</evidence>
<accession>A0A532V4E4</accession>
<comment type="caution">
    <text evidence="17">The sequence shown here is derived from an EMBL/GenBank/DDBJ whole genome shotgun (WGS) entry which is preliminary data.</text>
</comment>
<evidence type="ECO:0000256" key="7">
    <source>
        <dbReference type="ARBA" id="ARBA00022927"/>
    </source>
</evidence>
<organism evidence="17 18">
    <name type="scientific">candidate division TA06 bacterium B3_TA06</name>
    <dbReference type="NCBI Taxonomy" id="2012487"/>
    <lineage>
        <taxon>Bacteria</taxon>
        <taxon>Bacteria division TA06</taxon>
    </lineage>
</organism>
<dbReference type="PRINTS" id="PR00701">
    <property type="entry name" value="60KDINNERMP"/>
</dbReference>
<dbReference type="Pfam" id="PF14849">
    <property type="entry name" value="YidC_periplas"/>
    <property type="match status" value="1"/>
</dbReference>
<proteinExistence type="inferred from homology"/>
<keyword evidence="9 13" id="KW-0472">Membrane</keyword>
<comment type="subcellular location">
    <subcellularLocation>
        <location evidence="1">Cell inner membrane</location>
        <topology evidence="1">Multi-pass membrane protein</topology>
    </subcellularLocation>
    <subcellularLocation>
        <location evidence="13">Cell membrane</location>
        <topology evidence="13">Multi-pass membrane protein</topology>
    </subcellularLocation>
</comment>
<feature type="region of interest" description="Disordered" evidence="14">
    <location>
        <begin position="41"/>
        <end position="78"/>
    </location>
</feature>
<dbReference type="InterPro" id="IPR047196">
    <property type="entry name" value="YidC_ALB_C"/>
</dbReference>
<dbReference type="PANTHER" id="PTHR12428">
    <property type="entry name" value="OXA1"/>
    <property type="match status" value="1"/>
</dbReference>
<evidence type="ECO:0000256" key="3">
    <source>
        <dbReference type="ARBA" id="ARBA00015325"/>
    </source>
</evidence>
<feature type="domain" description="Membrane insertase YidC N-terminal" evidence="16">
    <location>
        <begin position="235"/>
        <end position="341"/>
    </location>
</feature>
<sequence>MSDGQQKRSNIWSTIIVVVLVAGMLLIFNFLRKGSGGCMGEPAGEQSTPAAAAVGAGTKEPTTGRGSEERAQEGPKADSITLENEHLKLSFLAWPYHPGFRITRVEIKDFTRKKEATSTERIPVNLLEESGFEVLGKKDTTLEVLKLGDRSDSSVTFIWEDTLGKENRITVILAERELAVIQSDSLAALLFRCPAGLVPTEAFYEYDSKKRAWIYNGDKTEIGLYQVYYRDGQREVNYLNAKRIGQLKKGNREIEPGPYEWVALRSKYFTAIILPSEPVVGKIIPSVTKKQRIGLSFDIEGGREFRLYFGPQDYNILTKMGHKLNRIVELGGSAFRWLGVIILKIFQFLNHVIKNYGVVIIVFSILIKLIFLPLSQVQQRSMQKMQVLQPKLKELQQRFKDDKKRLNEETMKLYRAHGASPFKGCLPMLIQLPVFFGLYAVLRNAISLRGAPFVKLFTVTIVKNPEKAINIFNFIRIPAGELTWLADLSQHDPFYILPVLMGVASVIQSLRTATDPRNRLMTFIMPILITVIFLNFPAGLQLYWFVFNLLSILEFAIFRRGVRSGGTQWQKDRTSKMPSVKNLPKSSRR</sequence>
<evidence type="ECO:0000256" key="6">
    <source>
        <dbReference type="ARBA" id="ARBA00022692"/>
    </source>
</evidence>
<comment type="similarity">
    <text evidence="2 13">Belongs to the OXA1/ALB3/YidC family. Type 1 subfamily.</text>
</comment>
<dbReference type="InterPro" id="IPR028055">
    <property type="entry name" value="YidC/Oxa/ALB_C"/>
</dbReference>
<evidence type="ECO:0000313" key="18">
    <source>
        <dbReference type="Proteomes" id="UP000317778"/>
    </source>
</evidence>
<keyword evidence="5 13" id="KW-1003">Cell membrane</keyword>
<dbReference type="GO" id="GO:0005886">
    <property type="term" value="C:plasma membrane"/>
    <property type="evidence" value="ECO:0007669"/>
    <property type="project" value="UniProtKB-SubCell"/>
</dbReference>
<dbReference type="Proteomes" id="UP000317778">
    <property type="component" value="Unassembled WGS sequence"/>
</dbReference>
<comment type="function">
    <text evidence="13">Required for the insertion and/or proper folding and/or complex formation of integral membrane proteins into the membrane. Involved in integration of membrane proteins that insert both dependently and independently of the Sec translocase complex, as well as at least some lipoproteins. Aids folding of multispanning membrane proteins.</text>
</comment>
<feature type="transmembrane region" description="Helical" evidence="13">
    <location>
        <begin position="421"/>
        <end position="442"/>
    </location>
</feature>
<dbReference type="PRINTS" id="PR01900">
    <property type="entry name" value="YIDCPROTEIN"/>
</dbReference>
<dbReference type="GO" id="GO:0015031">
    <property type="term" value="P:protein transport"/>
    <property type="evidence" value="ECO:0007669"/>
    <property type="project" value="UniProtKB-KW"/>
</dbReference>
<dbReference type="AlphaFoldDB" id="A0A532V4E4"/>
<feature type="compositionally biased region" description="Basic and acidic residues" evidence="14">
    <location>
        <begin position="66"/>
        <end position="76"/>
    </location>
</feature>
<dbReference type="InterPro" id="IPR001708">
    <property type="entry name" value="YidC/ALB3/OXA1/COX18"/>
</dbReference>
<protein>
    <recommendedName>
        <fullName evidence="3 13">Membrane protein insertase YidC</fullName>
    </recommendedName>
    <alternativeName>
        <fullName evidence="12 13">Foldase YidC</fullName>
    </alternativeName>
    <alternativeName>
        <fullName evidence="11 13">Membrane integrase YidC</fullName>
    </alternativeName>
    <alternativeName>
        <fullName evidence="13">Membrane protein YidC</fullName>
    </alternativeName>
</protein>
<evidence type="ECO:0000313" key="17">
    <source>
        <dbReference type="EMBL" id="TKJ42071.1"/>
    </source>
</evidence>
<feature type="transmembrane region" description="Helical" evidence="13">
    <location>
        <begin position="520"/>
        <end position="536"/>
    </location>
</feature>
<dbReference type="InterPro" id="IPR038221">
    <property type="entry name" value="YidC_periplasmic_sf"/>
</dbReference>
<feature type="domain" description="Membrane insertase YidC/Oxa/ALB C-terminal" evidence="15">
    <location>
        <begin position="356"/>
        <end position="558"/>
    </location>
</feature>
<dbReference type="PANTHER" id="PTHR12428:SF65">
    <property type="entry name" value="CYTOCHROME C OXIDASE ASSEMBLY PROTEIN COX18, MITOCHONDRIAL"/>
    <property type="match status" value="1"/>
</dbReference>
<comment type="subunit">
    <text evidence="13">Interacts with the Sec translocase complex via SecD. Specifically interacts with transmembrane segments of nascent integral membrane proteins during membrane integration.</text>
</comment>
<evidence type="ECO:0000256" key="8">
    <source>
        <dbReference type="ARBA" id="ARBA00022989"/>
    </source>
</evidence>
<feature type="region of interest" description="Disordered" evidence="14">
    <location>
        <begin position="568"/>
        <end position="589"/>
    </location>
</feature>
<keyword evidence="4 13" id="KW-0813">Transport</keyword>
<dbReference type="EMBL" id="NJBO01000011">
    <property type="protein sequence ID" value="TKJ42071.1"/>
    <property type="molecule type" value="Genomic_DNA"/>
</dbReference>
<name>A0A532V4E4_UNCT6</name>
<feature type="transmembrane region" description="Helical" evidence="13">
    <location>
        <begin position="355"/>
        <end position="375"/>
    </location>
</feature>
<dbReference type="Gene3D" id="2.70.98.90">
    <property type="match status" value="1"/>
</dbReference>
<dbReference type="InterPro" id="IPR019998">
    <property type="entry name" value="Membr_insert_YidC"/>
</dbReference>
<keyword evidence="8 13" id="KW-1133">Transmembrane helix</keyword>
<dbReference type="GO" id="GO:0032977">
    <property type="term" value="F:membrane insertase activity"/>
    <property type="evidence" value="ECO:0007669"/>
    <property type="project" value="InterPro"/>
</dbReference>
<evidence type="ECO:0000256" key="5">
    <source>
        <dbReference type="ARBA" id="ARBA00022475"/>
    </source>
</evidence>
<gene>
    <name evidence="13" type="primary">yidC</name>
    <name evidence="17" type="ORF">CEE36_07560</name>
</gene>